<feature type="domain" description="Metalloprotease TldD/E N-terminal" evidence="5">
    <location>
        <begin position="19"/>
        <end position="83"/>
    </location>
</feature>
<evidence type="ECO:0000256" key="3">
    <source>
        <dbReference type="ARBA" id="ARBA00022801"/>
    </source>
</evidence>
<dbReference type="InterPro" id="IPR002510">
    <property type="entry name" value="Metalloprtase-TldD/E_N"/>
</dbReference>
<reference evidence="7 11" key="1">
    <citation type="journal article" date="2016" name="Environ. Microbiol.">
        <title>Genomic resolution of a cold subsurface aquifer community provides metabolic insights for novel microbes adapted to high CO concentrations.</title>
        <authorList>
            <person name="Probst A.J."/>
            <person name="Castelle C.J."/>
            <person name="Singh A."/>
            <person name="Brown C.T."/>
            <person name="Anantharaman K."/>
            <person name="Sharon I."/>
            <person name="Hug L.A."/>
            <person name="Burstein D."/>
            <person name="Emerson J.B."/>
            <person name="Thomas B.C."/>
            <person name="Banfield J.F."/>
        </authorList>
    </citation>
    <scope>NUCLEOTIDE SEQUENCE [LARGE SCALE GENOMIC DNA]</scope>
    <source>
        <strain evidence="7">CG2_30_33_13</strain>
    </source>
</reference>
<evidence type="ECO:0000313" key="9">
    <source>
        <dbReference type="EMBL" id="PIY34009.1"/>
    </source>
</evidence>
<dbReference type="EMBL" id="PFKO01000001">
    <property type="protein sequence ID" value="PIY34009.1"/>
    <property type="molecule type" value="Genomic_DNA"/>
</dbReference>
<keyword evidence="2" id="KW-0645">Protease</keyword>
<dbReference type="PANTHER" id="PTHR30624">
    <property type="entry name" value="UNCHARACTERIZED PROTEIN TLDD AND PMBA"/>
    <property type="match status" value="1"/>
</dbReference>
<gene>
    <name evidence="7" type="ORF">AUK42_02195</name>
    <name evidence="10" type="ORF">CO097_05640</name>
    <name evidence="9" type="ORF">COZ07_00040</name>
    <name evidence="8" type="ORF">COZ58_04365</name>
</gene>
<evidence type="ECO:0000259" key="5">
    <source>
        <dbReference type="Pfam" id="PF01523"/>
    </source>
</evidence>
<comment type="caution">
    <text evidence="7">The sequence shown here is derived from an EMBL/GenBank/DDBJ whole genome shotgun (WGS) entry which is preliminary data.</text>
</comment>
<dbReference type="EMBL" id="PFTV01000135">
    <property type="protein sequence ID" value="PJB56292.1"/>
    <property type="molecule type" value="Genomic_DNA"/>
</dbReference>
<comment type="similarity">
    <text evidence="1">Belongs to the peptidase U62 family.</text>
</comment>
<evidence type="ECO:0000313" key="12">
    <source>
        <dbReference type="Proteomes" id="UP000228560"/>
    </source>
</evidence>
<dbReference type="SUPFAM" id="SSF111283">
    <property type="entry name" value="Putative modulator of DNA gyrase, PmbA/TldD"/>
    <property type="match status" value="1"/>
</dbReference>
<dbReference type="STRING" id="1805029.AUK42_02195"/>
<dbReference type="GO" id="GO:0005829">
    <property type="term" value="C:cytosol"/>
    <property type="evidence" value="ECO:0007669"/>
    <property type="project" value="TreeGrafter"/>
</dbReference>
<evidence type="ECO:0000313" key="7">
    <source>
        <dbReference type="EMBL" id="OIP72390.1"/>
    </source>
</evidence>
<evidence type="ECO:0000256" key="4">
    <source>
        <dbReference type="ARBA" id="ARBA00023049"/>
    </source>
</evidence>
<evidence type="ECO:0000259" key="6">
    <source>
        <dbReference type="Pfam" id="PF19289"/>
    </source>
</evidence>
<dbReference type="Proteomes" id="UP000182763">
    <property type="component" value="Unassembled WGS sequence"/>
</dbReference>
<accession>A0A1J5GX78</accession>
<dbReference type="EMBL" id="MNYY01000047">
    <property type="protein sequence ID" value="OIP72390.1"/>
    <property type="molecule type" value="Genomic_DNA"/>
</dbReference>
<dbReference type="GO" id="GO:0006508">
    <property type="term" value="P:proteolysis"/>
    <property type="evidence" value="ECO:0007669"/>
    <property type="project" value="UniProtKB-KW"/>
</dbReference>
<feature type="domain" description="Metalloprotease TldD/E C-terminal" evidence="6">
    <location>
        <begin position="232"/>
        <end position="474"/>
    </location>
</feature>
<dbReference type="Pfam" id="PF01523">
    <property type="entry name" value="PmbA_TldD_1st"/>
    <property type="match status" value="1"/>
</dbReference>
<evidence type="ECO:0000313" key="11">
    <source>
        <dbReference type="Proteomes" id="UP000182763"/>
    </source>
</evidence>
<dbReference type="Pfam" id="PF19289">
    <property type="entry name" value="PmbA_TldD_3rd"/>
    <property type="match status" value="1"/>
</dbReference>
<dbReference type="Proteomes" id="UP000231493">
    <property type="component" value="Unassembled WGS sequence"/>
</dbReference>
<organism evidence="7 11">
    <name type="scientific">Candidatus Infernicultor aquiphilus</name>
    <dbReference type="NCBI Taxonomy" id="1805029"/>
    <lineage>
        <taxon>Bacteria</taxon>
        <taxon>Pseudomonadati</taxon>
        <taxon>Atribacterota</taxon>
        <taxon>Candidatus Phoenicimicrobiia</taxon>
        <taxon>Candidatus Pheonicimicrobiales</taxon>
        <taxon>Candidatus Phoenicimicrobiaceae</taxon>
        <taxon>Candidatus Infernicultor</taxon>
    </lineage>
</organism>
<keyword evidence="4" id="KW-0482">Metalloprotease</keyword>
<dbReference type="Gene3D" id="3.30.2290.10">
    <property type="entry name" value="PmbA/TldD superfamily"/>
    <property type="match status" value="1"/>
</dbReference>
<dbReference type="AlphaFoldDB" id="A0A1J5GX78"/>
<evidence type="ECO:0000313" key="8">
    <source>
        <dbReference type="EMBL" id="PIX34327.1"/>
    </source>
</evidence>
<accession>A0A2M8CB60</accession>
<keyword evidence="3" id="KW-0378">Hydrolase</keyword>
<dbReference type="InterPro" id="IPR045569">
    <property type="entry name" value="Metalloprtase-TldD/E_C"/>
</dbReference>
<accession>A0A2M7PTR5</accession>
<proteinExistence type="inferred from homology"/>
<dbReference type="PANTHER" id="PTHR30624:SF10">
    <property type="entry name" value="CONSERVED PROTEIN"/>
    <property type="match status" value="1"/>
</dbReference>
<name>A0A1J5GX78_9BACT</name>
<sequence length="478" mass="52896">MKKVLEEILDYLELKVNYADIRLVETESENIEVENGILSSYRVLNNKGVGIRVLVNGAWGFAASNNLDKLSLLKTATKALVIAQASALIKKEEIKLAPEDKHIATYITPIVKDSFKVNPTEKIDLLVKATKIMLRDKVKKTEGLLNFYKIQKTFLSTEGSHLEQTIFTSGGGIAAYAIGEKDFQTRSYPSSFGGDYATSGYEFIEEIKLLENAERISEEANQLLFAPPAPEGIMDVVLGGSQLALQVHESCGHPVELDRVLGKEISFAGGSFLTLDKLNNFIYGSPEVTIVADATVPGGLGSFGYDDEGVPASKTYLVNRGEFSGYLMSREDAFKLGLKSNGAARADGWKRIPLVRMTNINLLPGNFEFDELIGDIKQGIYLDTNKSWSIDDKRLNFQFGTEFAREIKKGRLGKIYKNAIYQGITPEFWRSCDGVSKQEHWHIWGITNCGKGQPEQVMQVGHGTSPARFRKIQVGASQ</sequence>
<dbReference type="InterPro" id="IPR051463">
    <property type="entry name" value="Peptidase_U62_metallo"/>
</dbReference>
<dbReference type="InterPro" id="IPR035068">
    <property type="entry name" value="TldD/PmbA_N"/>
</dbReference>
<evidence type="ECO:0000256" key="1">
    <source>
        <dbReference type="ARBA" id="ARBA00005836"/>
    </source>
</evidence>
<evidence type="ECO:0000313" key="10">
    <source>
        <dbReference type="EMBL" id="PJB56292.1"/>
    </source>
</evidence>
<dbReference type="Proteomes" id="UP000230646">
    <property type="component" value="Unassembled WGS sequence"/>
</dbReference>
<protein>
    <submittedName>
        <fullName evidence="7">Peptidase C69</fullName>
    </submittedName>
</protein>
<dbReference type="GO" id="GO:0008237">
    <property type="term" value="F:metallopeptidase activity"/>
    <property type="evidence" value="ECO:0007669"/>
    <property type="project" value="UniProtKB-KW"/>
</dbReference>
<reference evidence="8" key="2">
    <citation type="submission" date="2017-09" db="EMBL/GenBank/DDBJ databases">
        <title>Depth-based differentiation of microbial function through sediment-hosted aquifers and enrichment of novel symbionts in the deep terrestrial subsurface.</title>
        <authorList>
            <person name="Probst A.J."/>
            <person name="Ladd B."/>
            <person name="Jarett J.K."/>
            <person name="Geller-Mcgrath D.E."/>
            <person name="Sieber C.M.K."/>
            <person name="Emerson J.B."/>
            <person name="Anantharaman K."/>
            <person name="Thomas B.C."/>
            <person name="Malmstrom R."/>
            <person name="Stieglmeier M."/>
            <person name="Klingl A."/>
            <person name="Woyke T."/>
            <person name="Ryan C.M."/>
            <person name="Banfield J.F."/>
        </authorList>
    </citation>
    <scope>NUCLEOTIDE SEQUENCE</scope>
    <source>
        <strain evidence="8">CG_4_8_14_3_um_filter_34_18</strain>
    </source>
</reference>
<dbReference type="EMBL" id="PFIP01000084">
    <property type="protein sequence ID" value="PIX34327.1"/>
    <property type="molecule type" value="Genomic_DNA"/>
</dbReference>
<dbReference type="InterPro" id="IPR036059">
    <property type="entry name" value="TldD/PmbA_sf"/>
</dbReference>
<dbReference type="RefSeq" id="WP_406606580.1">
    <property type="nucleotide sequence ID" value="NZ_PFKO01000001.1"/>
</dbReference>
<evidence type="ECO:0000256" key="2">
    <source>
        <dbReference type="ARBA" id="ARBA00022670"/>
    </source>
</evidence>
<accession>A0A2M7K868</accession>
<evidence type="ECO:0000313" key="13">
    <source>
        <dbReference type="Proteomes" id="UP000230646"/>
    </source>
</evidence>
<reference evidence="12 13" key="3">
    <citation type="submission" date="2017-09" db="EMBL/GenBank/DDBJ databases">
        <title>Depth-based differentiation of microbial function through sediment-hosted aquifers and enrichment of novel symbionts in the deep terrestrial subsurface.</title>
        <authorList>
            <person name="Probst A.J."/>
            <person name="Ladd B."/>
            <person name="Jarett J.K."/>
            <person name="Geller-Mcgrath D.E."/>
            <person name="Sieber C.M."/>
            <person name="Emerson J.B."/>
            <person name="Anantharaman K."/>
            <person name="Thomas B.C."/>
            <person name="Malmstrom R."/>
            <person name="Stieglmeier M."/>
            <person name="Klingl A."/>
            <person name="Woyke T."/>
            <person name="Ryan C.M."/>
            <person name="Banfield J.F."/>
        </authorList>
    </citation>
    <scope>NUCLEOTIDE SEQUENCE [LARGE SCALE GENOMIC DNA]</scope>
    <source>
        <strain evidence="9">CG_4_10_14_3_um_filter_34_13</strain>
        <strain evidence="10">CG_4_9_14_3_um_filter_33_16</strain>
    </source>
</reference>
<dbReference type="FunFam" id="3.30.2290.10:FF:000003">
    <property type="entry name" value="Zinc-dependent protease, TldD/PmbA family"/>
    <property type="match status" value="1"/>
</dbReference>
<dbReference type="Proteomes" id="UP000228560">
    <property type="component" value="Unassembled WGS sequence"/>
</dbReference>